<dbReference type="FunFam" id="3.30.160.60:FF:000537">
    <property type="entry name" value="Zinc finger with KRAB and SCAN domains 7"/>
    <property type="match status" value="1"/>
</dbReference>
<name>A0A5F8A579_MACMU</name>
<dbReference type="GO" id="GO:0006357">
    <property type="term" value="P:regulation of transcription by RNA polymerase II"/>
    <property type="evidence" value="ECO:0000318"/>
    <property type="project" value="GO_Central"/>
</dbReference>
<keyword evidence="5" id="KW-0677">Repeat</keyword>
<evidence type="ECO:0000256" key="5">
    <source>
        <dbReference type="ARBA" id="ARBA00022737"/>
    </source>
</evidence>
<dbReference type="SMART" id="SM00355">
    <property type="entry name" value="ZnF_C2H2"/>
    <property type="match status" value="6"/>
</dbReference>
<evidence type="ECO:0000256" key="3">
    <source>
        <dbReference type="ARBA" id="ARBA00006991"/>
    </source>
</evidence>
<dbReference type="VEuPathDB" id="HostDB:ENSMMUG00000058651"/>
<evidence type="ECO:0000256" key="8">
    <source>
        <dbReference type="ARBA" id="ARBA00023242"/>
    </source>
</evidence>
<dbReference type="InterPro" id="IPR036236">
    <property type="entry name" value="Znf_C2H2_sf"/>
</dbReference>
<evidence type="ECO:0000256" key="1">
    <source>
        <dbReference type="ARBA" id="ARBA00003767"/>
    </source>
</evidence>
<comment type="similarity">
    <text evidence="3">Belongs to the krueppel C2H2-type zinc-finger protein family.</text>
</comment>
<evidence type="ECO:0000259" key="11">
    <source>
        <dbReference type="PROSITE" id="PS50157"/>
    </source>
</evidence>
<keyword evidence="7" id="KW-0862">Zinc</keyword>
<dbReference type="OrthoDB" id="8922241at2759"/>
<sequence>MLRTRTRSIKPADIKDVKISLEKESQKGEEFDNFFNLGSKSISHSRIHRENKGPVSEVKIQVTTCERLQRVAPLAARFREALEGNGSAKRHQGSQAGPRARRRKRVSRGVAFRDRSALDEERGQQNYPGEKPFICKECGKAFGQSANLIVHQRIHTREKPFLCNECGKGFRQRSHLIRHQRIHTDEKPYECQECGKTFSQSSNLIVHQGIHTGEKSFECGECGKAFSRSSGLTVHQRIHTGEKPFECNECSKAFSCSSYLIVHQRIHTGEKPYKCNECGRAFGQSSHLILHQATHARKKPQLATWVRAHC</sequence>
<dbReference type="InParanoid" id="A0A5F8A579"/>
<evidence type="ECO:0000256" key="2">
    <source>
        <dbReference type="ARBA" id="ARBA00004123"/>
    </source>
</evidence>
<evidence type="ECO:0000256" key="10">
    <source>
        <dbReference type="SAM" id="MobiDB-lite"/>
    </source>
</evidence>
<keyword evidence="6 9" id="KW-0863">Zinc-finger</keyword>
<feature type="compositionally biased region" description="Basic and acidic residues" evidence="10">
    <location>
        <begin position="111"/>
        <end position="123"/>
    </location>
</feature>
<dbReference type="FunFam" id="3.30.160.60:FF:000848">
    <property type="entry name" value="Zinc finger protein 35"/>
    <property type="match status" value="1"/>
</dbReference>
<feature type="domain" description="C2H2-type" evidence="11">
    <location>
        <begin position="245"/>
        <end position="272"/>
    </location>
</feature>
<reference evidence="12" key="4">
    <citation type="submission" date="2025-09" db="UniProtKB">
        <authorList>
            <consortium name="Ensembl"/>
        </authorList>
    </citation>
    <scope>IDENTIFICATION</scope>
    <source>
        <strain evidence="12">17573</strain>
    </source>
</reference>
<feature type="domain" description="C2H2-type" evidence="11">
    <location>
        <begin position="189"/>
        <end position="216"/>
    </location>
</feature>
<dbReference type="OMA" id="HSRIHRE"/>
<dbReference type="Bgee" id="ENSMMUG00000058651">
    <property type="expression patterns" value="Expressed in fibroblast and 14 other cell types or tissues"/>
</dbReference>
<gene>
    <name evidence="12" type="primary">LOC106996929</name>
</gene>
<feature type="domain" description="C2H2-type" evidence="11">
    <location>
        <begin position="217"/>
        <end position="244"/>
    </location>
</feature>
<dbReference type="FunFam" id="3.30.160.60:FF:000011">
    <property type="entry name" value="zinc finger protein 615 isoform X1"/>
    <property type="match status" value="1"/>
</dbReference>
<reference evidence="12" key="3">
    <citation type="submission" date="2025-08" db="UniProtKB">
        <authorList>
            <consortium name="Ensembl"/>
        </authorList>
    </citation>
    <scope>IDENTIFICATION</scope>
    <source>
        <strain evidence="12">17573</strain>
    </source>
</reference>
<keyword evidence="8" id="KW-0539">Nucleus</keyword>
<evidence type="ECO:0000256" key="9">
    <source>
        <dbReference type="PROSITE-ProRule" id="PRU00042"/>
    </source>
</evidence>
<evidence type="ECO:0000256" key="7">
    <source>
        <dbReference type="ARBA" id="ARBA00022833"/>
    </source>
</evidence>
<dbReference type="FunFam" id="3.30.160.60:FF:000016">
    <property type="entry name" value="zinc finger protein 37 homolog"/>
    <property type="match status" value="2"/>
</dbReference>
<evidence type="ECO:0000256" key="6">
    <source>
        <dbReference type="ARBA" id="ARBA00022771"/>
    </source>
</evidence>
<dbReference type="PANTHER" id="PTHR23226">
    <property type="entry name" value="ZINC FINGER AND SCAN DOMAIN-CONTAINING"/>
    <property type="match status" value="1"/>
</dbReference>
<dbReference type="GO" id="GO:0000981">
    <property type="term" value="F:DNA-binding transcription factor activity, RNA polymerase II-specific"/>
    <property type="evidence" value="ECO:0000318"/>
    <property type="project" value="GO_Central"/>
</dbReference>
<keyword evidence="13" id="KW-1185">Reference proteome</keyword>
<dbReference type="GO" id="GO:0008270">
    <property type="term" value="F:zinc ion binding"/>
    <property type="evidence" value="ECO:0007669"/>
    <property type="project" value="UniProtKB-KW"/>
</dbReference>
<feature type="region of interest" description="Disordered" evidence="10">
    <location>
        <begin position="82"/>
        <end position="125"/>
    </location>
</feature>
<dbReference type="Proteomes" id="UP000006718">
    <property type="component" value="Chromosome 2"/>
</dbReference>
<feature type="domain" description="C2H2-type" evidence="11">
    <location>
        <begin position="161"/>
        <end position="188"/>
    </location>
</feature>
<dbReference type="AlphaFoldDB" id="A0A5F8A579"/>
<accession>A0A5F8A579</accession>
<dbReference type="FunFam" id="3.30.160.60:FF:000352">
    <property type="entry name" value="zinc finger protein 3 homolog"/>
    <property type="match status" value="1"/>
</dbReference>
<reference evidence="13" key="1">
    <citation type="journal article" date="2007" name="Science">
        <title>Evolutionary and biomedical insights from the rhesus macaque genome.</title>
        <authorList>
            <person name="Gibbs R.A."/>
            <person name="Rogers J."/>
            <person name="Katze M.G."/>
            <person name="Bumgarner R."/>
            <person name="Weinstock G.M."/>
            <person name="Mardis E.R."/>
            <person name="Remington K.A."/>
            <person name="Strausberg R.L."/>
            <person name="Venter J.C."/>
            <person name="Wilson R.K."/>
            <person name="Batzer M.A."/>
            <person name="Bustamante C.D."/>
            <person name="Eichler E.E."/>
            <person name="Hahn M.W."/>
            <person name="Hardison R.C."/>
            <person name="Makova K.D."/>
            <person name="Miller W."/>
            <person name="Milosavljevic A."/>
            <person name="Palermo R.E."/>
            <person name="Siepel A."/>
            <person name="Sikela J.M."/>
            <person name="Attaway T."/>
            <person name="Bell S."/>
            <person name="Bernard K.E."/>
            <person name="Buhay C.J."/>
            <person name="Chandrabose M.N."/>
            <person name="Dao M."/>
            <person name="Davis C."/>
            <person name="Delehaunty K.D."/>
            <person name="Ding Y."/>
            <person name="Dinh H.H."/>
            <person name="Dugan-Rocha S."/>
            <person name="Fulton L.A."/>
            <person name="Gabisi R.A."/>
            <person name="Garner T.T."/>
            <person name="Godfrey J."/>
            <person name="Hawes A.C."/>
            <person name="Hernandez J."/>
            <person name="Hines S."/>
            <person name="Holder M."/>
            <person name="Hume J."/>
            <person name="Jhangiani S.N."/>
            <person name="Joshi V."/>
            <person name="Khan Z.M."/>
            <person name="Kirkness E.F."/>
            <person name="Cree A."/>
            <person name="Fowler R.G."/>
            <person name="Lee S."/>
            <person name="Lewis L.R."/>
            <person name="Li Z."/>
            <person name="Liu Y.-S."/>
            <person name="Moore S.M."/>
            <person name="Muzny D."/>
            <person name="Nazareth L.V."/>
            <person name="Ngo D.N."/>
            <person name="Okwuonu G.O."/>
            <person name="Pai G."/>
            <person name="Parker D."/>
            <person name="Paul H.A."/>
            <person name="Pfannkoch C."/>
            <person name="Pohl C.S."/>
            <person name="Rogers Y.-H.C."/>
            <person name="Ruiz S.J."/>
            <person name="Sabo A."/>
            <person name="Santibanez J."/>
            <person name="Schneider B.W."/>
            <person name="Smith S.M."/>
            <person name="Sodergren E."/>
            <person name="Svatek A.F."/>
            <person name="Utterback T.R."/>
            <person name="Vattathil S."/>
            <person name="Warren W."/>
            <person name="White C.S."/>
            <person name="Chinwalla A.T."/>
            <person name="Feng Y."/>
            <person name="Halpern A.L."/>
            <person name="Hillier L.W."/>
            <person name="Huang X."/>
            <person name="Minx P."/>
            <person name="Nelson J.O."/>
            <person name="Pepin K.H."/>
            <person name="Qin X."/>
            <person name="Sutton G.G."/>
            <person name="Venter E."/>
            <person name="Walenz B.P."/>
            <person name="Wallis J.W."/>
            <person name="Worley K.C."/>
            <person name="Yang S.-P."/>
            <person name="Jones S.M."/>
            <person name="Marra M.A."/>
            <person name="Rocchi M."/>
            <person name="Schein J.E."/>
            <person name="Baertsch R."/>
            <person name="Clarke L."/>
            <person name="Csuros M."/>
            <person name="Glasscock J."/>
            <person name="Harris R.A."/>
            <person name="Havlak P."/>
            <person name="Jackson A.R."/>
            <person name="Jiang H."/>
            <person name="Liu Y."/>
            <person name="Messina D.N."/>
            <person name="Shen Y."/>
            <person name="Song H.X.-Z."/>
            <person name="Wylie T."/>
            <person name="Zhang L."/>
            <person name="Birney E."/>
            <person name="Han K."/>
            <person name="Konkel M.K."/>
            <person name="Lee J."/>
            <person name="Smit A.F.A."/>
            <person name="Ullmer B."/>
            <person name="Wang H."/>
            <person name="Xing J."/>
            <person name="Burhans R."/>
            <person name="Cheng Z."/>
            <person name="Karro J.E."/>
            <person name="Ma J."/>
            <person name="Raney B."/>
            <person name="She X."/>
            <person name="Cox M.J."/>
            <person name="Demuth J.P."/>
            <person name="Dumas L.J."/>
            <person name="Han S.-G."/>
            <person name="Hopkins J."/>
            <person name="Karimpour-Fard A."/>
            <person name="Kim Y.H."/>
            <person name="Pollack J.R."/>
            <person name="Vinar T."/>
            <person name="Addo-Quaye C."/>
            <person name="Degenhardt J."/>
            <person name="Denby A."/>
            <person name="Hubisz M.J."/>
            <person name="Indap A."/>
            <person name="Kosiol C."/>
            <person name="Lahn B.T."/>
            <person name="Lawson H.A."/>
            <person name="Marklein A."/>
            <person name="Nielsen R."/>
            <person name="Vallender E.J."/>
            <person name="Clark A.G."/>
            <person name="Ferguson B."/>
            <person name="Hernandez R.D."/>
            <person name="Hirani K."/>
            <person name="Kehrer-Sawatzki H."/>
            <person name="Kolb J."/>
            <person name="Patil S."/>
            <person name="Pu L.-L."/>
            <person name="Ren Y."/>
            <person name="Smith D.G."/>
            <person name="Wheeler D.A."/>
            <person name="Schenck I."/>
            <person name="Ball E.V."/>
            <person name="Chen R."/>
            <person name="Cooper D.N."/>
            <person name="Giardine B."/>
            <person name="Hsu F."/>
            <person name="Kent W.J."/>
            <person name="Lesk A."/>
            <person name="Nelson D.L."/>
            <person name="O'brien W.E."/>
            <person name="Pruefer K."/>
            <person name="Stenson P.D."/>
            <person name="Wallace J.C."/>
            <person name="Ke H."/>
            <person name="Liu X.-M."/>
            <person name="Wang P."/>
            <person name="Xiang A.P."/>
            <person name="Yang F."/>
            <person name="Barber G.P."/>
            <person name="Haussler D."/>
            <person name="Karolchik D."/>
            <person name="Kern A.D."/>
            <person name="Kuhn R.M."/>
            <person name="Smith K.E."/>
            <person name="Zwieg A.S."/>
        </authorList>
    </citation>
    <scope>NUCLEOTIDE SEQUENCE [LARGE SCALE GENOMIC DNA]</scope>
    <source>
        <strain evidence="13">17573</strain>
    </source>
</reference>
<evidence type="ECO:0000313" key="12">
    <source>
        <dbReference type="Ensembl" id="ENSMMUP00000073041.1"/>
    </source>
</evidence>
<dbReference type="GeneID" id="106996929"/>
<dbReference type="PANTHER" id="PTHR23226:SF366">
    <property type="entry name" value="ZINC FINGER PROTEIN ZFP2"/>
    <property type="match status" value="1"/>
</dbReference>
<protein>
    <recommendedName>
        <fullName evidence="11">C2H2-type domain-containing protein</fullName>
    </recommendedName>
</protein>
<dbReference type="SMR" id="A0A5F8A579"/>
<dbReference type="GeneTree" id="ENSGT00950000182890"/>
<reference evidence="12" key="2">
    <citation type="submission" date="2019-01" db="EMBL/GenBank/DDBJ databases">
        <authorList>
            <person name="Graves T."/>
            <person name="Eichler E.E."/>
            <person name="Wilson R.K."/>
        </authorList>
    </citation>
    <scope>NUCLEOTIDE SEQUENCE [LARGE SCALE GENOMIC DNA]</scope>
    <source>
        <strain evidence="12">17573</strain>
    </source>
</reference>
<dbReference type="PROSITE" id="PS00028">
    <property type="entry name" value="ZINC_FINGER_C2H2_1"/>
    <property type="match status" value="6"/>
</dbReference>
<evidence type="ECO:0000313" key="13">
    <source>
        <dbReference type="Proteomes" id="UP000006718"/>
    </source>
</evidence>
<comment type="subcellular location">
    <subcellularLocation>
        <location evidence="2">Nucleus</location>
    </subcellularLocation>
</comment>
<dbReference type="Gene3D" id="3.30.160.60">
    <property type="entry name" value="Classic Zinc Finger"/>
    <property type="match status" value="6"/>
</dbReference>
<comment type="function">
    <text evidence="1">May be involved in transcriptional regulation.</text>
</comment>
<dbReference type="Pfam" id="PF00096">
    <property type="entry name" value="zf-C2H2"/>
    <property type="match status" value="6"/>
</dbReference>
<dbReference type="GO" id="GO:0005634">
    <property type="term" value="C:nucleus"/>
    <property type="evidence" value="ECO:0000318"/>
    <property type="project" value="GO_Central"/>
</dbReference>
<dbReference type="KEGG" id="mcc:106996929"/>
<proteinExistence type="inferred from homology"/>
<feature type="domain" description="C2H2-type" evidence="11">
    <location>
        <begin position="133"/>
        <end position="160"/>
    </location>
</feature>
<dbReference type="GO" id="GO:0000977">
    <property type="term" value="F:RNA polymerase II transcription regulatory region sequence-specific DNA binding"/>
    <property type="evidence" value="ECO:0000318"/>
    <property type="project" value="GO_Central"/>
</dbReference>
<dbReference type="Ensembl" id="ENSMMUT00000080223.1">
    <property type="protein sequence ID" value="ENSMMUP00000073041.1"/>
    <property type="gene ID" value="ENSMMUG00000058651.1"/>
</dbReference>
<dbReference type="SUPFAM" id="SSF57667">
    <property type="entry name" value="beta-beta-alpha zinc fingers"/>
    <property type="match status" value="3"/>
</dbReference>
<keyword evidence="4" id="KW-0479">Metal-binding</keyword>
<dbReference type="InterPro" id="IPR013087">
    <property type="entry name" value="Znf_C2H2_type"/>
</dbReference>
<evidence type="ECO:0000256" key="4">
    <source>
        <dbReference type="ARBA" id="ARBA00022723"/>
    </source>
</evidence>
<dbReference type="PROSITE" id="PS50157">
    <property type="entry name" value="ZINC_FINGER_C2H2_2"/>
    <property type="match status" value="6"/>
</dbReference>
<feature type="domain" description="C2H2-type" evidence="11">
    <location>
        <begin position="273"/>
        <end position="300"/>
    </location>
</feature>
<organism evidence="12 13">
    <name type="scientific">Macaca mulatta</name>
    <name type="common">Rhesus macaque</name>
    <dbReference type="NCBI Taxonomy" id="9544"/>
    <lineage>
        <taxon>Eukaryota</taxon>
        <taxon>Metazoa</taxon>
        <taxon>Chordata</taxon>
        <taxon>Craniata</taxon>
        <taxon>Vertebrata</taxon>
        <taxon>Euteleostomi</taxon>
        <taxon>Mammalia</taxon>
        <taxon>Eutheria</taxon>
        <taxon>Euarchontoglires</taxon>
        <taxon>Primates</taxon>
        <taxon>Haplorrhini</taxon>
        <taxon>Catarrhini</taxon>
        <taxon>Cercopithecidae</taxon>
        <taxon>Cercopithecinae</taxon>
        <taxon>Macaca</taxon>
    </lineage>
</organism>
<dbReference type="RefSeq" id="XP_014986569.2">
    <property type="nucleotide sequence ID" value="XM_015131083.2"/>
</dbReference>